<reference evidence="1 2" key="1">
    <citation type="submission" date="2013-11" db="EMBL/GenBank/DDBJ databases">
        <title>Complete genome sequence of Rhizobium gallicum bv. gallicum R602.</title>
        <authorList>
            <person name="Bustos P."/>
            <person name="Santamaria R.I."/>
            <person name="Lozano L."/>
            <person name="Acosta J.L."/>
            <person name="Ormeno-Orrillo E."/>
            <person name="Rogel M.A."/>
            <person name="Romero D."/>
            <person name="Cevallos M.A."/>
            <person name="Martinez-Romero E."/>
            <person name="Gonzalez V."/>
        </authorList>
    </citation>
    <scope>NUCLEOTIDE SEQUENCE [LARGE SCALE GENOMIC DNA]</scope>
    <source>
        <strain evidence="1 2">R602</strain>
    </source>
</reference>
<dbReference type="Proteomes" id="UP000031368">
    <property type="component" value="Chromosome"/>
</dbReference>
<dbReference type="HOGENOM" id="CLU_2828232_0_0_5"/>
<sequence length="66" mass="7200">MSLASGLRSSNRHDAGLRQLHKIMQMLSEGSITVISNAETDPPCAIAATRSLNAVRMEWTCTVNRT</sequence>
<keyword evidence="2" id="KW-1185">Reference proteome</keyword>
<dbReference type="AlphaFoldDB" id="A0A0B4X6T4"/>
<gene>
    <name evidence="1" type="ORF">RGR602_CH03108</name>
</gene>
<dbReference type="EMBL" id="CP006877">
    <property type="protein sequence ID" value="AJD42425.1"/>
    <property type="molecule type" value="Genomic_DNA"/>
</dbReference>
<evidence type="ECO:0000313" key="2">
    <source>
        <dbReference type="Proteomes" id="UP000031368"/>
    </source>
</evidence>
<proteinExistence type="predicted"/>
<protein>
    <submittedName>
        <fullName evidence="1">Uncharacterized protein</fullName>
    </submittedName>
</protein>
<dbReference type="KEGG" id="rga:RGR602_CH03108"/>
<name>A0A0B4X6T4_9HYPH</name>
<accession>A0A0B4X6T4</accession>
<evidence type="ECO:0000313" key="1">
    <source>
        <dbReference type="EMBL" id="AJD42425.1"/>
    </source>
</evidence>
<organism evidence="1 2">
    <name type="scientific">Rhizobium gallicum bv. gallicum R602sp</name>
    <dbReference type="NCBI Taxonomy" id="1041138"/>
    <lineage>
        <taxon>Bacteria</taxon>
        <taxon>Pseudomonadati</taxon>
        <taxon>Pseudomonadota</taxon>
        <taxon>Alphaproteobacteria</taxon>
        <taxon>Hyphomicrobiales</taxon>
        <taxon>Rhizobiaceae</taxon>
        <taxon>Rhizobium/Agrobacterium group</taxon>
        <taxon>Rhizobium</taxon>
    </lineage>
</organism>